<sequence length="555" mass="62977">MEGKLKKSRLKLDKAEEKRDKAAEKIPKKKQKRLYEKEKPKSKLDFEEIKVKPSDKLLGKPKPPSVVVQNLKKAPRRQVAETLHKEIAKEEDDNVGVKSAHKTEETIELAGRKVENYYHRQRLKPYADLEKAEKKLRTAQVNYSYNKVVAENPQAYSNPLSKWKQKQAIKKQYVNVRKAGTATANMGTTIKSTIKKGADMVIAAAVNAVKNPKILLLLGCMMLIIIACGGMFSSCSVMLQGGFNSIVGTSYNSEERDIVATDNSYKDLEKELQERIDNIESDYPGYDEYRYNLDEIGHNSHELASYLTALLKYYKENEVQGELQQVFDLQYELTLKRVVETRYRTEHRTDSEGNSYTVQVPYQYYILYVTLTNTPVKEVAQDLLTAEQLRLFEVYFETKGNKPDVFGDIYSETDSSQDLEYQVPAHNLTDVEFGKMLKEAEKYLGYPYVWGGSSPSTSFDCSGFVCWVINQSGVGNIPRTTATGIYNQTTRIPKNEAKPGDIIFFEGTYASSGAVSHVGIYVGDGMMIHCGNPIGYANINSKYWSDHFYAFGRLK</sequence>
<proteinExistence type="inferred from homology"/>
<protein>
    <submittedName>
        <fullName evidence="8">Conjugal transfer protein</fullName>
    </submittedName>
</protein>
<reference evidence="8 9" key="1">
    <citation type="journal article" date="2024" name="Int. J. Syst. Evol. Microbiol.">
        <title>Lacrimispora brassicae sp. nov. isolated from fermented cabbage, and proposal of Clostridium indicum Gundawar et al. 2019 and Clostridium methoxybenzovorans Mechichi et al. 1999 as heterotypic synonyms of Lacrimispora amygdalina (Parshina et al. 2003) Haas and Blanchard 2020 and Lacrimispora indolis (McClung and McCoy 1957) Haas and Blanchard 2020, respectively.</title>
        <authorList>
            <person name="Kobayashi H."/>
            <person name="Tanizawa Y."/>
            <person name="Sakamoto M."/>
            <person name="Ohkuma M."/>
            <person name="Tohno M."/>
        </authorList>
    </citation>
    <scope>NUCLEOTIDE SEQUENCE [LARGE SCALE GENOMIC DNA]</scope>
    <source>
        <strain evidence="8 9">DSM 12857</strain>
    </source>
</reference>
<feature type="transmembrane region" description="Helical" evidence="6">
    <location>
        <begin position="214"/>
        <end position="232"/>
    </location>
</feature>
<evidence type="ECO:0000313" key="9">
    <source>
        <dbReference type="Proteomes" id="UP001419084"/>
    </source>
</evidence>
<keyword evidence="6" id="KW-1133">Transmembrane helix</keyword>
<keyword evidence="4" id="KW-0788">Thiol protease</keyword>
<dbReference type="Gene3D" id="3.90.1720.10">
    <property type="entry name" value="endopeptidase domain like (from Nostoc punctiforme)"/>
    <property type="match status" value="1"/>
</dbReference>
<organism evidence="8 9">
    <name type="scientific">Lacrimispora amygdalina</name>
    <dbReference type="NCBI Taxonomy" id="253257"/>
    <lineage>
        <taxon>Bacteria</taxon>
        <taxon>Bacillati</taxon>
        <taxon>Bacillota</taxon>
        <taxon>Clostridia</taxon>
        <taxon>Lachnospirales</taxon>
        <taxon>Lachnospiraceae</taxon>
        <taxon>Lacrimispora</taxon>
    </lineage>
</organism>
<evidence type="ECO:0000256" key="5">
    <source>
        <dbReference type="SAM" id="MobiDB-lite"/>
    </source>
</evidence>
<evidence type="ECO:0000256" key="3">
    <source>
        <dbReference type="ARBA" id="ARBA00022801"/>
    </source>
</evidence>
<dbReference type="NCBIfam" id="NF045974">
    <property type="entry name" value="conju_CD1108"/>
    <property type="match status" value="1"/>
</dbReference>
<dbReference type="Pfam" id="PF00877">
    <property type="entry name" value="NLPC_P60"/>
    <property type="match status" value="1"/>
</dbReference>
<comment type="caution">
    <text evidence="8">The sequence shown here is derived from an EMBL/GenBank/DDBJ whole genome shotgun (WGS) entry which is preliminary data.</text>
</comment>
<feature type="compositionally biased region" description="Basic and acidic residues" evidence="5">
    <location>
        <begin position="1"/>
        <end position="26"/>
    </location>
</feature>
<dbReference type="InterPro" id="IPR000064">
    <property type="entry name" value="NLP_P60_dom"/>
</dbReference>
<dbReference type="PANTHER" id="PTHR47053:SF5">
    <property type="entry name" value="BIFUNCTIONAL MURAMIDASE_DL-ENDOPEPTIDASE CWLT"/>
    <property type="match status" value="1"/>
</dbReference>
<dbReference type="RefSeq" id="WP_346065509.1">
    <property type="nucleotide sequence ID" value="NZ_BRPJ01000051.1"/>
</dbReference>
<gene>
    <name evidence="8" type="ORF">LAD12857_28690</name>
</gene>
<evidence type="ECO:0000259" key="7">
    <source>
        <dbReference type="PROSITE" id="PS51935"/>
    </source>
</evidence>
<keyword evidence="3" id="KW-0378">Hydrolase</keyword>
<evidence type="ECO:0000256" key="4">
    <source>
        <dbReference type="ARBA" id="ARBA00022807"/>
    </source>
</evidence>
<comment type="similarity">
    <text evidence="1">Belongs to the peptidase C40 family.</text>
</comment>
<evidence type="ECO:0000256" key="6">
    <source>
        <dbReference type="SAM" id="Phobius"/>
    </source>
</evidence>
<keyword evidence="9" id="KW-1185">Reference proteome</keyword>
<evidence type="ECO:0000313" key="8">
    <source>
        <dbReference type="EMBL" id="GLB30946.1"/>
    </source>
</evidence>
<evidence type="ECO:0000256" key="2">
    <source>
        <dbReference type="ARBA" id="ARBA00022670"/>
    </source>
</evidence>
<keyword evidence="2" id="KW-0645">Protease</keyword>
<accession>A0ABQ5M8P2</accession>
<feature type="domain" description="NlpC/P60" evidence="7">
    <location>
        <begin position="430"/>
        <end position="555"/>
    </location>
</feature>
<keyword evidence="6" id="KW-0472">Membrane</keyword>
<dbReference type="InterPro" id="IPR051202">
    <property type="entry name" value="Peptidase_C40"/>
</dbReference>
<dbReference type="PANTHER" id="PTHR47053">
    <property type="entry name" value="MUREIN DD-ENDOPEPTIDASE MEPH-RELATED"/>
    <property type="match status" value="1"/>
</dbReference>
<feature type="region of interest" description="Disordered" evidence="5">
    <location>
        <begin position="1"/>
        <end position="41"/>
    </location>
</feature>
<dbReference type="PROSITE" id="PS51935">
    <property type="entry name" value="NLPC_P60"/>
    <property type="match status" value="1"/>
</dbReference>
<name>A0ABQ5M8P2_9FIRM</name>
<dbReference type="Proteomes" id="UP001419084">
    <property type="component" value="Unassembled WGS sequence"/>
</dbReference>
<evidence type="ECO:0000256" key="1">
    <source>
        <dbReference type="ARBA" id="ARBA00007074"/>
    </source>
</evidence>
<keyword evidence="6" id="KW-0812">Transmembrane</keyword>
<dbReference type="SUPFAM" id="SSF54001">
    <property type="entry name" value="Cysteine proteinases"/>
    <property type="match status" value="1"/>
</dbReference>
<dbReference type="InterPro" id="IPR038765">
    <property type="entry name" value="Papain-like_cys_pep_sf"/>
</dbReference>
<dbReference type="EMBL" id="BRPJ01000051">
    <property type="protein sequence ID" value="GLB30946.1"/>
    <property type="molecule type" value="Genomic_DNA"/>
</dbReference>